<evidence type="ECO:0000256" key="16">
    <source>
        <dbReference type="SAM" id="MobiDB-lite"/>
    </source>
</evidence>
<dbReference type="GO" id="GO:0016301">
    <property type="term" value="F:kinase activity"/>
    <property type="evidence" value="ECO:0007669"/>
    <property type="project" value="UniProtKB-UniRule"/>
</dbReference>
<feature type="binding site" evidence="14">
    <location>
        <position position="781"/>
    </location>
    <ligand>
        <name>substrate</name>
    </ligand>
</feature>
<keyword evidence="20" id="KW-0670">Pyruvate</keyword>
<feature type="binding site" evidence="15">
    <location>
        <position position="758"/>
    </location>
    <ligand>
        <name>Mg(2+)</name>
        <dbReference type="ChEBI" id="CHEBI:18420"/>
    </ligand>
</feature>
<keyword evidence="8" id="KW-0547">Nucleotide-binding</keyword>
<evidence type="ECO:0000256" key="9">
    <source>
        <dbReference type="ARBA" id="ARBA00022777"/>
    </source>
</evidence>
<evidence type="ECO:0000256" key="5">
    <source>
        <dbReference type="ARBA" id="ARBA00020138"/>
    </source>
</evidence>
<feature type="domain" description="Pyruvate phosphate dikinase AMP/ATP-binding" evidence="18">
    <location>
        <begin position="310"/>
        <end position="367"/>
    </location>
</feature>
<evidence type="ECO:0000313" key="21">
    <source>
        <dbReference type="Proteomes" id="UP000184485"/>
    </source>
</evidence>
<comment type="similarity">
    <text evidence="3 12">Belongs to the PEP-utilizing enzyme family.</text>
</comment>
<evidence type="ECO:0000256" key="6">
    <source>
        <dbReference type="ARBA" id="ARBA00022679"/>
    </source>
</evidence>
<evidence type="ECO:0000256" key="7">
    <source>
        <dbReference type="ARBA" id="ARBA00022723"/>
    </source>
</evidence>
<feature type="binding site" evidence="14">
    <location>
        <position position="780"/>
    </location>
    <ligand>
        <name>substrate</name>
    </ligand>
</feature>
<evidence type="ECO:0000256" key="8">
    <source>
        <dbReference type="ARBA" id="ARBA00022741"/>
    </source>
</evidence>
<feature type="binding site" evidence="14">
    <location>
        <position position="758"/>
    </location>
    <ligand>
        <name>substrate</name>
    </ligand>
</feature>
<keyword evidence="7 15" id="KW-0479">Metal-binding</keyword>
<dbReference type="STRING" id="1122133.SAMN02745157_0757"/>
<dbReference type="Gene3D" id="3.50.30.10">
    <property type="entry name" value="Phosphohistidine domain"/>
    <property type="match status" value="1"/>
</dbReference>
<dbReference type="PROSITE" id="PS00370">
    <property type="entry name" value="PEP_ENZYMES_PHOS_SITE"/>
    <property type="match status" value="1"/>
</dbReference>
<dbReference type="GO" id="GO:0050242">
    <property type="term" value="F:pyruvate, phosphate dikinase activity"/>
    <property type="evidence" value="ECO:0007669"/>
    <property type="project" value="UniProtKB-UniRule"/>
</dbReference>
<feature type="domain" description="PEP-utilising enzyme C-terminal" evidence="19">
    <location>
        <begin position="531"/>
        <end position="882"/>
    </location>
</feature>
<comment type="cofactor">
    <cofactor evidence="1 12 15">
        <name>Mg(2+)</name>
        <dbReference type="ChEBI" id="CHEBI:18420"/>
    </cofactor>
</comment>
<dbReference type="RefSeq" id="WP_073051427.1">
    <property type="nucleotide sequence ID" value="NZ_FQUP01000001.1"/>
</dbReference>
<dbReference type="InterPro" id="IPR010121">
    <property type="entry name" value="Pyruvate_phosphate_dikinase"/>
</dbReference>
<name>A0A1M4VP42_9HYPH</name>
<dbReference type="Pfam" id="PF01326">
    <property type="entry name" value="PPDK_N"/>
    <property type="match status" value="2"/>
</dbReference>
<keyword evidence="9 20" id="KW-0418">Kinase</keyword>
<dbReference type="OrthoDB" id="9765468at2"/>
<dbReference type="InterPro" id="IPR013815">
    <property type="entry name" value="ATP_grasp_subdomain_1"/>
</dbReference>
<dbReference type="PANTHER" id="PTHR22931:SF9">
    <property type="entry name" value="PYRUVATE, PHOSPHATE DIKINASE 1, CHLOROPLASTIC"/>
    <property type="match status" value="1"/>
</dbReference>
<dbReference type="SUPFAM" id="SSF56059">
    <property type="entry name" value="Glutathione synthetase ATP-binding domain-like"/>
    <property type="match status" value="1"/>
</dbReference>
<feature type="compositionally biased region" description="Basic and acidic residues" evidence="16">
    <location>
        <begin position="294"/>
        <end position="303"/>
    </location>
</feature>
<evidence type="ECO:0000256" key="4">
    <source>
        <dbReference type="ARBA" id="ARBA00011994"/>
    </source>
</evidence>
<dbReference type="Pfam" id="PF02896">
    <property type="entry name" value="PEP-utilizers_C"/>
    <property type="match status" value="1"/>
</dbReference>
<keyword evidence="11 15" id="KW-0460">Magnesium</keyword>
<feature type="active site" description="Tele-phosphohistidine intermediate" evidence="13">
    <location>
        <position position="468"/>
    </location>
</feature>
<evidence type="ECO:0000256" key="13">
    <source>
        <dbReference type="PIRSR" id="PIRSR000853-1"/>
    </source>
</evidence>
<keyword evidence="10" id="KW-0067">ATP-binding</keyword>
<evidence type="ECO:0000256" key="11">
    <source>
        <dbReference type="ARBA" id="ARBA00022842"/>
    </source>
</evidence>
<dbReference type="NCBIfam" id="TIGR01828">
    <property type="entry name" value="pyru_phos_dikin"/>
    <property type="match status" value="1"/>
</dbReference>
<feature type="binding site" evidence="15">
    <location>
        <position position="782"/>
    </location>
    <ligand>
        <name>Mg(2+)</name>
        <dbReference type="ChEBI" id="CHEBI:18420"/>
    </ligand>
</feature>
<dbReference type="InterPro" id="IPR040442">
    <property type="entry name" value="Pyrv_kinase-like_dom_sf"/>
</dbReference>
<dbReference type="Gene3D" id="3.20.20.60">
    <property type="entry name" value="Phosphoenolpyruvate-binding domains"/>
    <property type="match status" value="1"/>
</dbReference>
<dbReference type="InterPro" id="IPR018274">
    <property type="entry name" value="PEP_util_AS"/>
</dbReference>
<reference evidence="20 21" key="1">
    <citation type="submission" date="2016-11" db="EMBL/GenBank/DDBJ databases">
        <authorList>
            <person name="Jaros S."/>
            <person name="Januszkiewicz K."/>
            <person name="Wedrychowicz H."/>
        </authorList>
    </citation>
    <scope>NUCLEOTIDE SEQUENCE [LARGE SCALE GENOMIC DNA]</scope>
    <source>
        <strain evidence="20 21">DSM 19436</strain>
    </source>
</reference>
<accession>A0A1M4VP42</accession>
<feature type="domain" description="Pyruvate phosphate dikinase AMP/ATP-binding" evidence="18">
    <location>
        <begin position="60"/>
        <end position="298"/>
    </location>
</feature>
<dbReference type="GO" id="GO:0046872">
    <property type="term" value="F:metal ion binding"/>
    <property type="evidence" value="ECO:0007669"/>
    <property type="project" value="UniProtKB-UniRule"/>
</dbReference>
<dbReference type="EMBL" id="FQUP01000001">
    <property type="protein sequence ID" value="SHE70698.1"/>
    <property type="molecule type" value="Genomic_DNA"/>
</dbReference>
<proteinExistence type="inferred from homology"/>
<dbReference type="Gene3D" id="3.30.1490.20">
    <property type="entry name" value="ATP-grasp fold, A domain"/>
    <property type="match status" value="1"/>
</dbReference>
<evidence type="ECO:0000259" key="19">
    <source>
        <dbReference type="Pfam" id="PF02896"/>
    </source>
</evidence>
<dbReference type="Gene3D" id="1.10.189.10">
    <property type="entry name" value="Pyruvate Phosphate Dikinase, domain 2"/>
    <property type="match status" value="1"/>
</dbReference>
<dbReference type="Gene3D" id="3.30.470.20">
    <property type="entry name" value="ATP-grasp fold, B domain"/>
    <property type="match status" value="1"/>
</dbReference>
<dbReference type="NCBIfam" id="NF004531">
    <property type="entry name" value="PRK05878.1"/>
    <property type="match status" value="1"/>
</dbReference>
<dbReference type="PANTHER" id="PTHR22931">
    <property type="entry name" value="PHOSPHOENOLPYRUVATE DIKINASE-RELATED"/>
    <property type="match status" value="1"/>
</dbReference>
<evidence type="ECO:0000256" key="10">
    <source>
        <dbReference type="ARBA" id="ARBA00022840"/>
    </source>
</evidence>
<dbReference type="GO" id="GO:0005524">
    <property type="term" value="F:ATP binding"/>
    <property type="evidence" value="ECO:0007669"/>
    <property type="project" value="UniProtKB-UniRule"/>
</dbReference>
<dbReference type="InterPro" id="IPR015813">
    <property type="entry name" value="Pyrv/PenolPyrv_kinase-like_dom"/>
</dbReference>
<keyword evidence="6" id="KW-0808">Transferase</keyword>
<dbReference type="PIRSF" id="PIRSF000853">
    <property type="entry name" value="PPDK"/>
    <property type="match status" value="1"/>
</dbReference>
<feature type="binding site" evidence="14">
    <location>
        <position position="779"/>
    </location>
    <ligand>
        <name>substrate</name>
    </ligand>
</feature>
<evidence type="ECO:0000256" key="3">
    <source>
        <dbReference type="ARBA" id="ARBA00007837"/>
    </source>
</evidence>
<evidence type="ECO:0000256" key="12">
    <source>
        <dbReference type="PIRNR" id="PIRNR000853"/>
    </source>
</evidence>
<sequence>MAKWVYAFGGGSAEGGLADKERLGAKGAGLAEMSALGLPVPPGFTIVTEIGKHYLANGQAFPEGLADEVAAALDGIGLIAGRAFGDANDPLLVSVRSGAAASMPGMMDTVLNLGLNDETVEGLARASGNRRFAFDSYRRFIQMFGHIVLGLDHALFEERLEDLKLARGLVLDAELSAGDWEEVCDIFKGIVLEETDTAFPQAPDAQLWGAIGAVMASWNNPRAIAYRRINGIGAEAGTAVTVQAMVFGNLGETSATGVAFTRHPSTGEKILWGEFLPNAQGEDVVSGTRTPQDLTERARRETGSETPSLESLMPAAYADFAAVADRLERHHRDVLDLEFTIERGRLWMLQVRPAKRTIRAALRTAVEMAGEGLISRAEAVARIEPRTLEQLLHPTIDPDDSGDIFARGLPASPGAASGAVVFTPDEAETARAQGRKVILVRVETSPEDVHGMHAARGILTTRGGMTSHAAVVARGMGKPCVSGAGTIRVDFKAGTMTAGGRTIHRGDIITIDGGTGLVLVGAVPLREPELSGDFAMLMQWADTFRTLKIRTNVDTPADARAARGFGAEGIGLCRTEHMFFDHRRIAVVREMILAETTAARADALARLLPMQRTDFAALFEIMAGLPVTIRLLDPPLHEFLPTGEAEIAELAAAMGIPPARIRARSEALAEANPMLGHRGVRLAISFPEIIEMQIRATLEAALDVEAASGLAVDLEIMVPLVASKAELDLIYERIRAAEAQVVRQHGRAPRYELGTMIELPRAALAAGELARTARFFSFGTNDLTQTTFGISRDDAAPFLNAYLALGLMPADPFATLDQEGVGELIRIATERGRATRPDIKLGVCGEHGGDPASIQFFAGLGFDYVSCSPFRVPVARLAAAQAAISAEGFAAAGSLVAEDVDA</sequence>
<dbReference type="Pfam" id="PF00391">
    <property type="entry name" value="PEP-utilizers"/>
    <property type="match status" value="1"/>
</dbReference>
<evidence type="ECO:0000259" key="18">
    <source>
        <dbReference type="Pfam" id="PF01326"/>
    </source>
</evidence>
<dbReference type="InterPro" id="IPR008279">
    <property type="entry name" value="PEP-util_enz_mobile_dom"/>
</dbReference>
<evidence type="ECO:0000256" key="14">
    <source>
        <dbReference type="PIRSR" id="PIRSR000853-2"/>
    </source>
</evidence>
<evidence type="ECO:0000256" key="2">
    <source>
        <dbReference type="ARBA" id="ARBA00003144"/>
    </source>
</evidence>
<feature type="binding site" evidence="14">
    <location>
        <position position="630"/>
    </location>
    <ligand>
        <name>substrate</name>
    </ligand>
</feature>
<feature type="active site" description="Proton donor" evidence="13">
    <location>
        <position position="844"/>
    </location>
</feature>
<gene>
    <name evidence="20" type="ORF">SAMN02745157_0757</name>
</gene>
<evidence type="ECO:0000313" key="20">
    <source>
        <dbReference type="EMBL" id="SHE70698.1"/>
    </source>
</evidence>
<dbReference type="AlphaFoldDB" id="A0A1M4VP42"/>
<feature type="region of interest" description="Disordered" evidence="16">
    <location>
        <begin position="282"/>
        <end position="309"/>
    </location>
</feature>
<feature type="domain" description="PEP-utilising enzyme mobile" evidence="17">
    <location>
        <begin position="436"/>
        <end position="516"/>
    </location>
</feature>
<dbReference type="InterPro" id="IPR002192">
    <property type="entry name" value="PPDK_AMP/ATP-bd"/>
</dbReference>
<protein>
    <recommendedName>
        <fullName evidence="5 12">Pyruvate, phosphate dikinase</fullName>
        <ecNumber evidence="4 12">2.7.9.1</ecNumber>
    </recommendedName>
</protein>
<feature type="binding site" evidence="14">
    <location>
        <position position="782"/>
    </location>
    <ligand>
        <name>substrate</name>
    </ligand>
</feature>
<comment type="function">
    <text evidence="2">Catalyzes the reversible phosphorylation of pyruvate and phosphate.</text>
</comment>
<dbReference type="InterPro" id="IPR036637">
    <property type="entry name" value="Phosphohistidine_dom_sf"/>
</dbReference>
<evidence type="ECO:0000256" key="15">
    <source>
        <dbReference type="PIRSR" id="PIRSR000853-3"/>
    </source>
</evidence>
<keyword evidence="21" id="KW-1185">Reference proteome</keyword>
<feature type="binding site" evidence="14">
    <location>
        <position position="574"/>
    </location>
    <ligand>
        <name>substrate</name>
    </ligand>
</feature>
<dbReference type="SUPFAM" id="SSF52009">
    <property type="entry name" value="Phosphohistidine domain"/>
    <property type="match status" value="1"/>
</dbReference>
<dbReference type="SUPFAM" id="SSF51621">
    <property type="entry name" value="Phosphoenolpyruvate/pyruvate domain"/>
    <property type="match status" value="1"/>
</dbReference>
<evidence type="ECO:0000256" key="1">
    <source>
        <dbReference type="ARBA" id="ARBA00001946"/>
    </source>
</evidence>
<evidence type="ECO:0000259" key="17">
    <source>
        <dbReference type="Pfam" id="PF00391"/>
    </source>
</evidence>
<dbReference type="EC" id="2.7.9.1" evidence="4 12"/>
<dbReference type="Gene3D" id="1.20.80.30">
    <property type="match status" value="1"/>
</dbReference>
<organism evidence="20 21">
    <name type="scientific">Kaistia soli DSM 19436</name>
    <dbReference type="NCBI Taxonomy" id="1122133"/>
    <lineage>
        <taxon>Bacteria</taxon>
        <taxon>Pseudomonadati</taxon>
        <taxon>Pseudomonadota</taxon>
        <taxon>Alphaproteobacteria</taxon>
        <taxon>Hyphomicrobiales</taxon>
        <taxon>Kaistiaceae</taxon>
        <taxon>Kaistia</taxon>
    </lineage>
</organism>
<comment type="catalytic activity">
    <reaction evidence="12">
        <text>pyruvate + phosphate + ATP = phosphoenolpyruvate + AMP + diphosphate + H(+)</text>
        <dbReference type="Rhea" id="RHEA:10756"/>
        <dbReference type="ChEBI" id="CHEBI:15361"/>
        <dbReference type="ChEBI" id="CHEBI:15378"/>
        <dbReference type="ChEBI" id="CHEBI:30616"/>
        <dbReference type="ChEBI" id="CHEBI:33019"/>
        <dbReference type="ChEBI" id="CHEBI:43474"/>
        <dbReference type="ChEBI" id="CHEBI:58702"/>
        <dbReference type="ChEBI" id="CHEBI:456215"/>
        <dbReference type="EC" id="2.7.9.1"/>
    </reaction>
</comment>
<dbReference type="Proteomes" id="UP000184485">
    <property type="component" value="Unassembled WGS sequence"/>
</dbReference>
<dbReference type="InterPro" id="IPR000121">
    <property type="entry name" value="PEP_util_C"/>
</dbReference>